<name>E3IVR2_PSEI1</name>
<feature type="compositionally biased region" description="Gly residues" evidence="1">
    <location>
        <begin position="38"/>
        <end position="54"/>
    </location>
</feature>
<dbReference type="KEGG" id="fri:FraEuI1c_5730"/>
<dbReference type="RefSeq" id="WP_013426832.1">
    <property type="nucleotide sequence ID" value="NC_014666.1"/>
</dbReference>
<feature type="region of interest" description="Disordered" evidence="1">
    <location>
        <begin position="1"/>
        <end position="66"/>
    </location>
</feature>
<organism evidence="2 3">
    <name type="scientific">Pseudofrankia inefficax (strain DSM 45817 / CECT 9037 / DDB 130130 / EuI1c)</name>
    <name type="common">Frankia inefficax</name>
    <dbReference type="NCBI Taxonomy" id="298654"/>
    <lineage>
        <taxon>Bacteria</taxon>
        <taxon>Bacillati</taxon>
        <taxon>Actinomycetota</taxon>
        <taxon>Actinomycetes</taxon>
        <taxon>Frankiales</taxon>
        <taxon>Frankiaceae</taxon>
        <taxon>Pseudofrankia</taxon>
    </lineage>
</organism>
<feature type="compositionally biased region" description="Low complexity" evidence="1">
    <location>
        <begin position="118"/>
        <end position="131"/>
    </location>
</feature>
<dbReference type="AlphaFoldDB" id="E3IVR2"/>
<protein>
    <submittedName>
        <fullName evidence="2">Uncharacterized protein</fullName>
    </submittedName>
</protein>
<gene>
    <name evidence="2" type="ordered locus">FraEuI1c_5730</name>
</gene>
<evidence type="ECO:0000313" key="3">
    <source>
        <dbReference type="Proteomes" id="UP000002484"/>
    </source>
</evidence>
<feature type="compositionally biased region" description="Basic and acidic residues" evidence="1">
    <location>
        <begin position="1"/>
        <end position="20"/>
    </location>
</feature>
<evidence type="ECO:0000256" key="1">
    <source>
        <dbReference type="SAM" id="MobiDB-lite"/>
    </source>
</evidence>
<evidence type="ECO:0000313" key="2">
    <source>
        <dbReference type="EMBL" id="ADP83714.1"/>
    </source>
</evidence>
<dbReference type="Proteomes" id="UP000002484">
    <property type="component" value="Chromosome"/>
</dbReference>
<proteinExistence type="predicted"/>
<dbReference type="HOGENOM" id="CLU_801127_0_0_11"/>
<sequence length="346" mass="34189">MEVHSHEGGYGDLAGHHADDPSAYDHQGYDSSTALDHSGGGDSWGSPAGYGGGHEYSTPDPSGTYAEIHVLDHSGDDVVTTGADGSVHIYDPSGDDYITGITADGSAQVLVGGTADAGSDAGAADQGSAAGPDTAAQTDPSGYGDQSGYGSAVGAGAPAGGYAPAFDTAAGYSSMGNLGPVGPMLDQTDLLSHQVAALEHQIDAGLPPADPVAGGGLGDGFLPDPSVLPVSGDTAALMNQINGQMHVAQGLVDGAVHQTGQDPAAGGGYGIDQAFADSGIAPGSISPSVLNQLRMNEAIMHNPAGAARIAPLIQADTNQTAVETSIAQYNQSIATDNEISAATDPI</sequence>
<dbReference type="STRING" id="298654.FraEuI1c_5730"/>
<keyword evidence="3" id="KW-1185">Reference proteome</keyword>
<dbReference type="InParanoid" id="E3IVR2"/>
<feature type="region of interest" description="Disordered" evidence="1">
    <location>
        <begin position="118"/>
        <end position="149"/>
    </location>
</feature>
<dbReference type="EMBL" id="CP002299">
    <property type="protein sequence ID" value="ADP83714.1"/>
    <property type="molecule type" value="Genomic_DNA"/>
</dbReference>
<reference evidence="2 3" key="1">
    <citation type="submission" date="2010-10" db="EMBL/GenBank/DDBJ databases">
        <title>Complete sequence of Frankia sp. EuI1c.</title>
        <authorList>
            <consortium name="US DOE Joint Genome Institute"/>
            <person name="Lucas S."/>
            <person name="Copeland A."/>
            <person name="Lapidus A."/>
            <person name="Cheng J.-F."/>
            <person name="Bruce D."/>
            <person name="Goodwin L."/>
            <person name="Pitluck S."/>
            <person name="Chertkov O."/>
            <person name="Detter J.C."/>
            <person name="Han C."/>
            <person name="Tapia R."/>
            <person name="Land M."/>
            <person name="Hauser L."/>
            <person name="Jeffries C."/>
            <person name="Kyrpides N."/>
            <person name="Ivanova N."/>
            <person name="Mikhailova N."/>
            <person name="Beauchemin N."/>
            <person name="Sen A."/>
            <person name="Sur S.A."/>
            <person name="Gtari M."/>
            <person name="Wall L."/>
            <person name="Tisa L."/>
            <person name="Woyke T."/>
        </authorList>
    </citation>
    <scope>NUCLEOTIDE SEQUENCE [LARGE SCALE GENOMIC DNA]</scope>
    <source>
        <strain evidence="3">DSM 45817 / CECT 9037 / EuI1c</strain>
    </source>
</reference>
<accession>E3IVR2</accession>